<organism evidence="15 16">
    <name type="scientific">Pseudomonas cedrina</name>
    <dbReference type="NCBI Taxonomy" id="651740"/>
    <lineage>
        <taxon>Bacteria</taxon>
        <taxon>Pseudomonadati</taxon>
        <taxon>Pseudomonadota</taxon>
        <taxon>Gammaproteobacteria</taxon>
        <taxon>Pseudomonadales</taxon>
        <taxon>Pseudomonadaceae</taxon>
        <taxon>Pseudomonas</taxon>
    </lineage>
</organism>
<dbReference type="GO" id="GO:0020037">
    <property type="term" value="F:heme binding"/>
    <property type="evidence" value="ECO:0007669"/>
    <property type="project" value="TreeGrafter"/>
</dbReference>
<dbReference type="InterPro" id="IPR011577">
    <property type="entry name" value="Cyt_b561_bac/Ni-Hgenase"/>
</dbReference>
<dbReference type="PANTHER" id="PTHR30529">
    <property type="entry name" value="CYTOCHROME B561"/>
    <property type="match status" value="1"/>
</dbReference>
<evidence type="ECO:0000256" key="2">
    <source>
        <dbReference type="ARBA" id="ARBA00004651"/>
    </source>
</evidence>
<evidence type="ECO:0000256" key="8">
    <source>
        <dbReference type="ARBA" id="ARBA00022982"/>
    </source>
</evidence>
<keyword evidence="4" id="KW-1003">Cell membrane</keyword>
<dbReference type="GO" id="GO:0046872">
    <property type="term" value="F:metal ion binding"/>
    <property type="evidence" value="ECO:0007669"/>
    <property type="project" value="UniProtKB-KW"/>
</dbReference>
<reference evidence="15 16" key="1">
    <citation type="submission" date="2017-09" db="EMBL/GenBank/DDBJ databases">
        <title>Genomic, metabolic, and phenotypic characteristics of bacterial isolates from the natural microbiome of the model nematode Caenorhabditis elegans.</title>
        <authorList>
            <person name="Zimmermann J."/>
            <person name="Obeng N."/>
            <person name="Yang W."/>
            <person name="Obeng O."/>
            <person name="Kissoyan K."/>
            <person name="Pees B."/>
            <person name="Dirksen P."/>
            <person name="Hoppner M."/>
            <person name="Franke A."/>
            <person name="Rosenstiel P."/>
            <person name="Leippe M."/>
            <person name="Dierking K."/>
            <person name="Kaleta C."/>
            <person name="Schulenburg H."/>
        </authorList>
    </citation>
    <scope>NUCLEOTIDE SEQUENCE [LARGE SCALE GENOMIC DNA]</scope>
    <source>
        <strain evidence="15 16">MYb184</strain>
    </source>
</reference>
<evidence type="ECO:0000256" key="4">
    <source>
        <dbReference type="ARBA" id="ARBA00022475"/>
    </source>
</evidence>
<comment type="caution">
    <text evidence="15">The sequence shown here is derived from an EMBL/GenBank/DDBJ whole genome shotgun (WGS) entry which is preliminary data.</text>
</comment>
<evidence type="ECO:0000256" key="3">
    <source>
        <dbReference type="ARBA" id="ARBA00022448"/>
    </source>
</evidence>
<evidence type="ECO:0000256" key="11">
    <source>
        <dbReference type="ARBA" id="ARBA00023136"/>
    </source>
</evidence>
<dbReference type="EMBL" id="PCQE01000015">
    <property type="protein sequence ID" value="PRC05561.1"/>
    <property type="molecule type" value="Genomic_DNA"/>
</dbReference>
<dbReference type="PANTHER" id="PTHR30529:SF1">
    <property type="entry name" value="CYTOCHROME B561 HOMOLOG 2"/>
    <property type="match status" value="1"/>
</dbReference>
<proteinExistence type="inferred from homology"/>
<evidence type="ECO:0000259" key="14">
    <source>
        <dbReference type="Pfam" id="PF01292"/>
    </source>
</evidence>
<feature type="transmembrane region" description="Helical" evidence="13">
    <location>
        <begin position="146"/>
        <end position="167"/>
    </location>
</feature>
<evidence type="ECO:0000256" key="5">
    <source>
        <dbReference type="ARBA" id="ARBA00022617"/>
    </source>
</evidence>
<evidence type="ECO:0000256" key="13">
    <source>
        <dbReference type="SAM" id="Phobius"/>
    </source>
</evidence>
<dbReference type="SUPFAM" id="SSF81342">
    <property type="entry name" value="Transmembrane di-heme cytochromes"/>
    <property type="match status" value="1"/>
</dbReference>
<feature type="transmembrane region" description="Helical" evidence="13">
    <location>
        <begin position="20"/>
        <end position="42"/>
    </location>
</feature>
<keyword evidence="5" id="KW-0349">Heme</keyword>
<dbReference type="Proteomes" id="UP000239458">
    <property type="component" value="Unassembled WGS sequence"/>
</dbReference>
<evidence type="ECO:0000256" key="12">
    <source>
        <dbReference type="ARBA" id="ARBA00037975"/>
    </source>
</evidence>
<name>A0A2S9DSJ7_PSECE</name>
<comment type="similarity">
    <text evidence="12">Belongs to the cytochrome b561 family.</text>
</comment>
<gene>
    <name evidence="15" type="ORF">CQ006_11745</name>
</gene>
<feature type="domain" description="Cytochrome b561 bacterial/Ni-hydrogenase" evidence="14">
    <location>
        <begin position="13"/>
        <end position="180"/>
    </location>
</feature>
<dbReference type="GO" id="GO:0009055">
    <property type="term" value="F:electron transfer activity"/>
    <property type="evidence" value="ECO:0007669"/>
    <property type="project" value="InterPro"/>
</dbReference>
<dbReference type="InterPro" id="IPR052168">
    <property type="entry name" value="Cytochrome_b561_oxidase"/>
</dbReference>
<protein>
    <submittedName>
        <fullName evidence="15">Cytochrome B</fullName>
    </submittedName>
</protein>
<evidence type="ECO:0000313" key="16">
    <source>
        <dbReference type="Proteomes" id="UP000239458"/>
    </source>
</evidence>
<feature type="transmembrane region" description="Helical" evidence="13">
    <location>
        <begin position="54"/>
        <end position="75"/>
    </location>
</feature>
<keyword evidence="6 13" id="KW-0812">Transmembrane</keyword>
<keyword evidence="11 13" id="KW-0472">Membrane</keyword>
<keyword evidence="3" id="KW-0813">Transport</keyword>
<sequence length="184" mass="20822">MTTCAPPAGSREHYDSVSRAVHWLMFLLFAWIYCSAITHYLASDSTLDKWLWPFHKPVGLLLLVLLILRAGWSLLSRHRRPLSVSRVAAAGHGMLYALMFMIPLIGMIRQYGSGRAFSAFGVPVMEGFEGEKIQWMVGLGSNFHSLLGWTMLVLILGHVGAVVMHYWQGDKQVLRRMTRGVRQH</sequence>
<accession>A0A2S9DSJ7</accession>
<evidence type="ECO:0000256" key="7">
    <source>
        <dbReference type="ARBA" id="ARBA00022723"/>
    </source>
</evidence>
<keyword evidence="10" id="KW-0408">Iron</keyword>
<keyword evidence="8" id="KW-0249">Electron transport</keyword>
<dbReference type="GO" id="GO:0005886">
    <property type="term" value="C:plasma membrane"/>
    <property type="evidence" value="ECO:0007669"/>
    <property type="project" value="UniProtKB-SubCell"/>
</dbReference>
<feature type="transmembrane region" description="Helical" evidence="13">
    <location>
        <begin position="87"/>
        <end position="108"/>
    </location>
</feature>
<evidence type="ECO:0000256" key="9">
    <source>
        <dbReference type="ARBA" id="ARBA00022989"/>
    </source>
</evidence>
<comment type="cofactor">
    <cofactor evidence="1">
        <name>heme b</name>
        <dbReference type="ChEBI" id="CHEBI:60344"/>
    </cofactor>
</comment>
<dbReference type="InterPro" id="IPR016174">
    <property type="entry name" value="Di-haem_cyt_TM"/>
</dbReference>
<evidence type="ECO:0000256" key="10">
    <source>
        <dbReference type="ARBA" id="ARBA00023004"/>
    </source>
</evidence>
<keyword evidence="7" id="KW-0479">Metal-binding</keyword>
<evidence type="ECO:0000256" key="6">
    <source>
        <dbReference type="ARBA" id="ARBA00022692"/>
    </source>
</evidence>
<evidence type="ECO:0000313" key="15">
    <source>
        <dbReference type="EMBL" id="PRC05561.1"/>
    </source>
</evidence>
<dbReference type="GO" id="GO:0022904">
    <property type="term" value="P:respiratory electron transport chain"/>
    <property type="evidence" value="ECO:0007669"/>
    <property type="project" value="InterPro"/>
</dbReference>
<keyword evidence="9 13" id="KW-1133">Transmembrane helix</keyword>
<dbReference type="AlphaFoldDB" id="A0A2S9DSJ7"/>
<evidence type="ECO:0000256" key="1">
    <source>
        <dbReference type="ARBA" id="ARBA00001970"/>
    </source>
</evidence>
<dbReference type="Pfam" id="PF01292">
    <property type="entry name" value="Ni_hydr_CYTB"/>
    <property type="match status" value="1"/>
</dbReference>
<comment type="subcellular location">
    <subcellularLocation>
        <location evidence="2">Cell membrane</location>
        <topology evidence="2">Multi-pass membrane protein</topology>
    </subcellularLocation>
</comment>